<organism evidence="4 5">
    <name type="scientific">Anaeramoeba flamelloides</name>
    <dbReference type="NCBI Taxonomy" id="1746091"/>
    <lineage>
        <taxon>Eukaryota</taxon>
        <taxon>Metamonada</taxon>
        <taxon>Anaeramoebidae</taxon>
        <taxon>Anaeramoeba</taxon>
    </lineage>
</organism>
<keyword evidence="1" id="KW-0328">Glycosyltransferase</keyword>
<dbReference type="Proteomes" id="UP001146793">
    <property type="component" value="Unassembled WGS sequence"/>
</dbReference>
<feature type="domain" description="Glycosyl transferase family 1" evidence="3">
    <location>
        <begin position="601"/>
        <end position="733"/>
    </location>
</feature>
<reference evidence="4" key="1">
    <citation type="submission" date="2022-08" db="EMBL/GenBank/DDBJ databases">
        <title>Novel sulphate-reducing endosymbionts in the free-living metamonad Anaeramoeba.</title>
        <authorList>
            <person name="Jerlstrom-Hultqvist J."/>
            <person name="Cepicka I."/>
            <person name="Gallot-Lavallee L."/>
            <person name="Salas-Leiva D."/>
            <person name="Curtis B.A."/>
            <person name="Zahonova K."/>
            <person name="Pipaliya S."/>
            <person name="Dacks J."/>
            <person name="Roger A.J."/>
        </authorList>
    </citation>
    <scope>NUCLEOTIDE SEQUENCE</scope>
    <source>
        <strain evidence="4">Busselton2</strain>
    </source>
</reference>
<accession>A0AAV7ZCA9</accession>
<keyword evidence="2" id="KW-1133">Transmembrane helix</keyword>
<dbReference type="EMBL" id="JANTQA010000033">
    <property type="protein sequence ID" value="KAJ3438210.1"/>
    <property type="molecule type" value="Genomic_DNA"/>
</dbReference>
<dbReference type="InterPro" id="IPR001296">
    <property type="entry name" value="Glyco_trans_1"/>
</dbReference>
<name>A0AAV7ZCA9_9EUKA</name>
<evidence type="ECO:0000313" key="5">
    <source>
        <dbReference type="Proteomes" id="UP001146793"/>
    </source>
</evidence>
<evidence type="ECO:0000259" key="3">
    <source>
        <dbReference type="Pfam" id="PF00534"/>
    </source>
</evidence>
<keyword evidence="1" id="KW-0808">Transferase</keyword>
<proteinExistence type="predicted"/>
<sequence length="822" mass="97881">MIRYHQLIICGFFYFTKPNINLLLIIKKKIPIKRNRYTFEICQLYNIFNFNLNDLSQIKIITNFLKSNLNELIFYSDDVHIFINLPSNLNFPIENQKTLLKFLEDLEFPILTFIKELNVPLDLNLINFISNICKISDQLIIQDDELFGILNHGIAIPISKITLIETITDLFCINFEINPNSFYKYYFDKYSICKDYHFKSRNKVHQLYWNSIHKNIGSISRPFLQRPVINKCFGNPFDHELNLINNKYYLLFSDVNLFINAKLYNQPNFEERHNYQQNKQIFENIGINTRNNRIQIFILNHKIRLKINDKIRDWDDHYLSKGLYLFDEFYFIINNIYENYFQIIIDHKFYYILIGVKNNKINKLCLQANNKYSPSSGLLTIDTRSETGTNQINERDISKLFQNYLIDIYDCNQINLLECYYSENNYFQSKLKTQQISALHSKTGIKNRINILFEGRLFGSSISSMVSQKFIEHICFHDKFNCFLISTNDGQFKDREWNNLIVNNNFIVNKRFDMVIWNGNPIDFKYRNTQSPHIVIYPSNYGEIPIQQIEYMKKQFVEIWVPSQYNADLFRNAGFPFNQIYKISHGIDPKIFNQDIEPYQKFKTRKTFKFLFVGRDAPREGVDVLLDSYLAAFTSQDDVSLIIVFLHSQVFQLKRIKKLIYENEFNNNKYPDIELFTDYKNTRELLSIYRSADYLIHPFRSEAFCLTSLEAMSMGIPIVIPKVPPATELTDDTNSFYINATQKYCFDYPCGEKTIFELETYNQPWWYEPNKLQLTQTMSKIYKNRHRYAKKKIISGVQKAQKANWDIVGINLKNRIFEIFKT</sequence>
<comment type="caution">
    <text evidence="4">The sequence shown here is derived from an EMBL/GenBank/DDBJ whole genome shotgun (WGS) entry which is preliminary data.</text>
</comment>
<dbReference type="AlphaFoldDB" id="A0AAV7ZCA9"/>
<dbReference type="GO" id="GO:0016757">
    <property type="term" value="F:glycosyltransferase activity"/>
    <property type="evidence" value="ECO:0007669"/>
    <property type="project" value="UniProtKB-KW"/>
</dbReference>
<keyword evidence="2" id="KW-0812">Transmembrane</keyword>
<protein>
    <recommendedName>
        <fullName evidence="3">Glycosyl transferase family 1 domain-containing protein</fullName>
    </recommendedName>
</protein>
<evidence type="ECO:0000256" key="1">
    <source>
        <dbReference type="ARBA" id="ARBA00022676"/>
    </source>
</evidence>
<dbReference type="SUPFAM" id="SSF53756">
    <property type="entry name" value="UDP-Glycosyltransferase/glycogen phosphorylase"/>
    <property type="match status" value="1"/>
</dbReference>
<dbReference type="Pfam" id="PF00534">
    <property type="entry name" value="Glycos_transf_1"/>
    <property type="match status" value="1"/>
</dbReference>
<evidence type="ECO:0000313" key="4">
    <source>
        <dbReference type="EMBL" id="KAJ3438210.1"/>
    </source>
</evidence>
<evidence type="ECO:0000256" key="2">
    <source>
        <dbReference type="SAM" id="Phobius"/>
    </source>
</evidence>
<dbReference type="PANTHER" id="PTHR46656">
    <property type="entry name" value="PUTATIVE-RELATED"/>
    <property type="match status" value="1"/>
</dbReference>
<dbReference type="CDD" id="cd03801">
    <property type="entry name" value="GT4_PimA-like"/>
    <property type="match status" value="1"/>
</dbReference>
<dbReference type="Gene3D" id="3.40.50.2000">
    <property type="entry name" value="Glycogen Phosphorylase B"/>
    <property type="match status" value="1"/>
</dbReference>
<gene>
    <name evidence="4" type="ORF">M0812_17391</name>
</gene>
<dbReference type="PANTHER" id="PTHR46656:SF3">
    <property type="entry name" value="PUTATIVE-RELATED"/>
    <property type="match status" value="1"/>
</dbReference>
<feature type="transmembrane region" description="Helical" evidence="2">
    <location>
        <begin position="6"/>
        <end position="26"/>
    </location>
</feature>
<keyword evidence="2" id="KW-0472">Membrane</keyword>